<organism evidence="1 2">
    <name type="scientific">Aquarana catesbeiana</name>
    <name type="common">American bullfrog</name>
    <name type="synonym">Rana catesbeiana</name>
    <dbReference type="NCBI Taxonomy" id="8400"/>
    <lineage>
        <taxon>Eukaryota</taxon>
        <taxon>Metazoa</taxon>
        <taxon>Chordata</taxon>
        <taxon>Craniata</taxon>
        <taxon>Vertebrata</taxon>
        <taxon>Euteleostomi</taxon>
        <taxon>Amphibia</taxon>
        <taxon>Batrachia</taxon>
        <taxon>Anura</taxon>
        <taxon>Neobatrachia</taxon>
        <taxon>Ranoidea</taxon>
        <taxon>Ranidae</taxon>
        <taxon>Aquarana</taxon>
    </lineage>
</organism>
<evidence type="ECO:0000313" key="2">
    <source>
        <dbReference type="Proteomes" id="UP000228934"/>
    </source>
</evidence>
<dbReference type="Proteomes" id="UP000228934">
    <property type="component" value="Unassembled WGS sequence"/>
</dbReference>
<sequence length="157" mass="18058">HVIEGGLGKQNISSIKFSFNDYIYFSEHVFLRSSMDPRRRPWEEPQANYNRQHDRTCSQTLYVGKCVMEPTHGRNFRQQGPITHFPSENPTVCTGHMRFILKAKTTVYFANVGSNLSCIHTVTQMLSEIPNVKNTVTYNTYDEPRKMKFNSQCGSSA</sequence>
<reference evidence="2" key="1">
    <citation type="journal article" date="2017" name="Nat. Commun.">
        <title>The North American bullfrog draft genome provides insight into hormonal regulation of long noncoding RNA.</title>
        <authorList>
            <person name="Hammond S.A."/>
            <person name="Warren R.L."/>
            <person name="Vandervalk B.P."/>
            <person name="Kucuk E."/>
            <person name="Khan H."/>
            <person name="Gibb E.A."/>
            <person name="Pandoh P."/>
            <person name="Kirk H."/>
            <person name="Zhao Y."/>
            <person name="Jones M."/>
            <person name="Mungall A.J."/>
            <person name="Coope R."/>
            <person name="Pleasance S."/>
            <person name="Moore R.A."/>
            <person name="Holt R.A."/>
            <person name="Round J.M."/>
            <person name="Ohora S."/>
            <person name="Walle B.V."/>
            <person name="Veldhoen N."/>
            <person name="Helbing C.C."/>
            <person name="Birol I."/>
        </authorList>
    </citation>
    <scope>NUCLEOTIDE SEQUENCE [LARGE SCALE GENOMIC DNA]</scope>
</reference>
<feature type="non-terminal residue" evidence="1">
    <location>
        <position position="1"/>
    </location>
</feature>
<name>A0A2G9RAY9_AQUCT</name>
<evidence type="ECO:0000313" key="1">
    <source>
        <dbReference type="EMBL" id="PIO25004.1"/>
    </source>
</evidence>
<protein>
    <submittedName>
        <fullName evidence="1">Uncharacterized protein</fullName>
    </submittedName>
</protein>
<gene>
    <name evidence="1" type="ORF">AB205_0162450</name>
</gene>
<proteinExistence type="predicted"/>
<dbReference type="EMBL" id="KV947194">
    <property type="protein sequence ID" value="PIO25004.1"/>
    <property type="molecule type" value="Genomic_DNA"/>
</dbReference>
<keyword evidence="2" id="KW-1185">Reference proteome</keyword>
<dbReference type="AlphaFoldDB" id="A0A2G9RAY9"/>
<dbReference type="OrthoDB" id="2423195at2759"/>
<accession>A0A2G9RAY9</accession>